<gene>
    <name evidence="1" type="ORF">Cst04h_22460</name>
</gene>
<organism evidence="1 2">
    <name type="scientific">Corynebacterium striatum</name>
    <dbReference type="NCBI Taxonomy" id="43770"/>
    <lineage>
        <taxon>Bacteria</taxon>
        <taxon>Bacillati</taxon>
        <taxon>Actinomycetota</taxon>
        <taxon>Actinomycetes</taxon>
        <taxon>Mycobacteriales</taxon>
        <taxon>Corynebacteriaceae</taxon>
        <taxon>Corynebacterium</taxon>
    </lineage>
</organism>
<evidence type="ECO:0000313" key="2">
    <source>
        <dbReference type="Proteomes" id="UP000315234"/>
    </source>
</evidence>
<sequence length="197" mass="21872">MSGLLNIIRVMKNHKNSPYRLNPNAMPARRNSTRYSRHPQETHSLTAGELAVEILFHENETVNALNGALRHPRSLARPTPTWRPPLKELPSVAGFPSLNMTLTRHRVGERARARVLGYGEERVPTYLISVRITDPTGSAVMPNVAEAWVRAMVPPALADSIHETSRGDAHNFVWLVDSNYVPVHSPASLFTGFSQAA</sequence>
<dbReference type="Proteomes" id="UP000315234">
    <property type="component" value="Unassembled WGS sequence"/>
</dbReference>
<name>A0ABC9ZPZ7_CORST</name>
<protein>
    <submittedName>
        <fullName evidence="1">Uncharacterized protein</fullName>
    </submittedName>
</protein>
<proteinExistence type="predicted"/>
<reference evidence="1 2" key="1">
    <citation type="submission" date="2019-06" db="EMBL/GenBank/DDBJ databases">
        <title>Draft genome sequence of Corynebacterium striatum NBRC 15291.</title>
        <authorList>
            <person name="Miura T."/>
            <person name="Furukawa M."/>
            <person name="Shimamura M."/>
            <person name="Ohyama Y."/>
            <person name="Yamazoe A."/>
            <person name="Kawasaki H."/>
        </authorList>
    </citation>
    <scope>NUCLEOTIDE SEQUENCE [LARGE SCALE GENOMIC DNA]</scope>
    <source>
        <strain evidence="1 2">NBRC 15291</strain>
    </source>
</reference>
<dbReference type="EMBL" id="BJLD01000002">
    <property type="protein sequence ID" value="GEA44076.1"/>
    <property type="molecule type" value="Genomic_DNA"/>
</dbReference>
<comment type="caution">
    <text evidence="1">The sequence shown here is derived from an EMBL/GenBank/DDBJ whole genome shotgun (WGS) entry which is preliminary data.</text>
</comment>
<accession>A0ABC9ZPZ7</accession>
<evidence type="ECO:0000313" key="1">
    <source>
        <dbReference type="EMBL" id="GEA44076.1"/>
    </source>
</evidence>
<dbReference type="AlphaFoldDB" id="A0ABC9ZPZ7"/>